<dbReference type="EMBL" id="JOTN01000001">
    <property type="protein sequence ID" value="KEK21523.1"/>
    <property type="molecule type" value="Genomic_DNA"/>
</dbReference>
<reference evidence="2 3" key="1">
    <citation type="submission" date="2014-06" db="EMBL/GenBank/DDBJ databases">
        <title>Draft genome sequence of Bacillus manliponensis JCM 15802 (MCCC 1A00708).</title>
        <authorList>
            <person name="Lai Q."/>
            <person name="Liu Y."/>
            <person name="Shao Z."/>
        </authorList>
    </citation>
    <scope>NUCLEOTIDE SEQUENCE [LARGE SCALE GENOMIC DNA]</scope>
    <source>
        <strain evidence="2 3">JCM 15802</strain>
    </source>
</reference>
<dbReference type="PANTHER" id="PTHR37305">
    <property type="entry name" value="INTEGRAL MEMBRANE PROTEIN-RELATED"/>
    <property type="match status" value="1"/>
</dbReference>
<feature type="transmembrane region" description="Helical" evidence="1">
    <location>
        <begin position="156"/>
        <end position="181"/>
    </location>
</feature>
<dbReference type="GO" id="GO:0005886">
    <property type="term" value="C:plasma membrane"/>
    <property type="evidence" value="ECO:0007669"/>
    <property type="project" value="UniProtKB-SubCell"/>
</dbReference>
<feature type="transmembrane region" description="Helical" evidence="1">
    <location>
        <begin position="21"/>
        <end position="40"/>
    </location>
</feature>
<keyword evidence="3" id="KW-1185">Reference proteome</keyword>
<dbReference type="Pfam" id="PF12679">
    <property type="entry name" value="ABC2_membrane_2"/>
    <property type="match status" value="1"/>
</dbReference>
<evidence type="ECO:0000313" key="2">
    <source>
        <dbReference type="EMBL" id="KEK21523.1"/>
    </source>
</evidence>
<dbReference type="AlphaFoldDB" id="A0A073KGV2"/>
<keyword evidence="1" id="KW-0472">Membrane</keyword>
<dbReference type="OrthoDB" id="8613028at2"/>
<gene>
    <name evidence="2" type="ORF">BAMA_01770</name>
</gene>
<feature type="transmembrane region" description="Helical" evidence="1">
    <location>
        <begin position="219"/>
        <end position="244"/>
    </location>
</feature>
<organism evidence="2 3">
    <name type="scientific">Bacillus manliponensis</name>
    <dbReference type="NCBI Taxonomy" id="574376"/>
    <lineage>
        <taxon>Bacteria</taxon>
        <taxon>Bacillati</taxon>
        <taxon>Bacillota</taxon>
        <taxon>Bacilli</taxon>
        <taxon>Bacillales</taxon>
        <taxon>Bacillaceae</taxon>
        <taxon>Bacillus</taxon>
        <taxon>Bacillus cereus group</taxon>
    </lineage>
</organism>
<proteinExistence type="predicted"/>
<feature type="transmembrane region" description="Helical" evidence="1">
    <location>
        <begin position="116"/>
        <end position="135"/>
    </location>
</feature>
<feature type="transmembrane region" description="Helical" evidence="1">
    <location>
        <begin position="299"/>
        <end position="323"/>
    </location>
</feature>
<dbReference type="Proteomes" id="UP000027822">
    <property type="component" value="Unassembled WGS sequence"/>
</dbReference>
<protein>
    <submittedName>
        <fullName evidence="2">ABC transporter permease</fullName>
    </submittedName>
</protein>
<accession>A0A073KGV2</accession>
<dbReference type="PANTHER" id="PTHR37305:SF2">
    <property type="entry name" value="BACITRACIN TRANSPORT PERMEASE PROTEIN BCRB"/>
    <property type="match status" value="1"/>
</dbReference>
<evidence type="ECO:0000313" key="3">
    <source>
        <dbReference type="Proteomes" id="UP000027822"/>
    </source>
</evidence>
<sequence>MREFANLVYNESEKIYRKKRIAVVTLILIILIPLFVYAQYREVQTTVKRLGTDDWKVALQQQIVDSQNRLNSSRIPEEWRAWLKVRVEQQQYYLDHDINPNAPGAPTFMRIFIEQAITLFIPLLVMIVAIDIVSGERSDGTMKMLLTRPIRRWKILLSKYVTMVLYVSLILLLVGVISYLISGIVFGYGGWNLPVLTGFSAESETLNTNFVHLIPQWQYILMAYGLAWFVAIVVGTISFMISVLIRNTPAGMGVMLAALIAGGILSSFASSWEGAKYIFSVNLSLIDYLSGQLPTLQGLSLSFSLLNLTVWAVGSLIVAFVVFTKQDMVN</sequence>
<keyword evidence="1" id="KW-0812">Transmembrane</keyword>
<dbReference type="STRING" id="574376.BAMA_01770"/>
<dbReference type="eggNOG" id="COG1277">
    <property type="taxonomic scope" value="Bacteria"/>
</dbReference>
<dbReference type="GO" id="GO:0140359">
    <property type="term" value="F:ABC-type transporter activity"/>
    <property type="evidence" value="ECO:0007669"/>
    <property type="project" value="InterPro"/>
</dbReference>
<name>A0A073KGV2_9BACI</name>
<evidence type="ECO:0000256" key="1">
    <source>
        <dbReference type="SAM" id="Phobius"/>
    </source>
</evidence>
<dbReference type="RefSeq" id="WP_034635514.1">
    <property type="nucleotide sequence ID" value="NZ_CBCSJC010000002.1"/>
</dbReference>
<keyword evidence="1" id="KW-1133">Transmembrane helix</keyword>
<comment type="caution">
    <text evidence="2">The sequence shown here is derived from an EMBL/GenBank/DDBJ whole genome shotgun (WGS) entry which is preliminary data.</text>
</comment>
<feature type="transmembrane region" description="Helical" evidence="1">
    <location>
        <begin position="256"/>
        <end position="279"/>
    </location>
</feature>